<accession>A0A443NJH5</accession>
<evidence type="ECO:0000259" key="6">
    <source>
        <dbReference type="PROSITE" id="PS50966"/>
    </source>
</evidence>
<dbReference type="STRING" id="337451.A0A443NJH5"/>
<dbReference type="Pfam" id="PF04434">
    <property type="entry name" value="SWIM"/>
    <property type="match status" value="1"/>
</dbReference>
<keyword evidence="3" id="KW-0862">Zinc</keyword>
<evidence type="ECO:0000313" key="8">
    <source>
        <dbReference type="Proteomes" id="UP000283530"/>
    </source>
</evidence>
<comment type="caution">
    <text evidence="7">The sequence shown here is derived from an EMBL/GenBank/DDBJ whole genome shotgun (WGS) entry which is preliminary data.</text>
</comment>
<dbReference type="GO" id="GO:0008270">
    <property type="term" value="F:zinc ion binding"/>
    <property type="evidence" value="ECO:0007669"/>
    <property type="project" value="UniProtKB-KW"/>
</dbReference>
<gene>
    <name evidence="7" type="ORF">CKAN_00721700</name>
</gene>
<proteinExistence type="predicted"/>
<keyword evidence="2 4" id="KW-0863">Zinc-finger</keyword>
<keyword evidence="8" id="KW-1185">Reference proteome</keyword>
<feature type="domain" description="SWIM-type" evidence="6">
    <location>
        <begin position="363"/>
        <end position="395"/>
    </location>
</feature>
<dbReference type="PANTHER" id="PTHR31973:SF166">
    <property type="entry name" value="OS10G0104700 PROTEIN"/>
    <property type="match status" value="1"/>
</dbReference>
<dbReference type="Proteomes" id="UP000283530">
    <property type="component" value="Unassembled WGS sequence"/>
</dbReference>
<feature type="compositionally biased region" description="Basic residues" evidence="5">
    <location>
        <begin position="445"/>
        <end position="454"/>
    </location>
</feature>
<dbReference type="EMBL" id="QPKB01000003">
    <property type="protein sequence ID" value="RWR78674.1"/>
    <property type="molecule type" value="Genomic_DNA"/>
</dbReference>
<dbReference type="PANTHER" id="PTHR31973">
    <property type="entry name" value="POLYPROTEIN, PUTATIVE-RELATED"/>
    <property type="match status" value="1"/>
</dbReference>
<dbReference type="SMART" id="SM00575">
    <property type="entry name" value="ZnF_PMZ"/>
    <property type="match status" value="1"/>
</dbReference>
<feature type="region of interest" description="Disordered" evidence="5">
    <location>
        <begin position="444"/>
        <end position="464"/>
    </location>
</feature>
<keyword evidence="1" id="KW-0479">Metal-binding</keyword>
<evidence type="ECO:0000256" key="2">
    <source>
        <dbReference type="ARBA" id="ARBA00022771"/>
    </source>
</evidence>
<evidence type="ECO:0000256" key="1">
    <source>
        <dbReference type="ARBA" id="ARBA00022723"/>
    </source>
</evidence>
<dbReference type="InterPro" id="IPR006564">
    <property type="entry name" value="Znf_PMZ"/>
</dbReference>
<organism evidence="7 8">
    <name type="scientific">Cinnamomum micranthum f. kanehirae</name>
    <dbReference type="NCBI Taxonomy" id="337451"/>
    <lineage>
        <taxon>Eukaryota</taxon>
        <taxon>Viridiplantae</taxon>
        <taxon>Streptophyta</taxon>
        <taxon>Embryophyta</taxon>
        <taxon>Tracheophyta</taxon>
        <taxon>Spermatophyta</taxon>
        <taxon>Magnoliopsida</taxon>
        <taxon>Magnoliidae</taxon>
        <taxon>Laurales</taxon>
        <taxon>Lauraceae</taxon>
        <taxon>Cinnamomum</taxon>
    </lineage>
</organism>
<evidence type="ECO:0000313" key="7">
    <source>
        <dbReference type="EMBL" id="RWR78674.1"/>
    </source>
</evidence>
<protein>
    <recommendedName>
        <fullName evidence="6">SWIM-type domain-containing protein</fullName>
    </recommendedName>
</protein>
<evidence type="ECO:0000256" key="3">
    <source>
        <dbReference type="ARBA" id="ARBA00022833"/>
    </source>
</evidence>
<dbReference type="OrthoDB" id="1627963at2759"/>
<dbReference type="PROSITE" id="PS50966">
    <property type="entry name" value="ZF_SWIM"/>
    <property type="match status" value="1"/>
</dbReference>
<sequence length="464" mass="53419">MNSDTVADLIIDHIREKPLTRPIDAVHHFKANYGLTITYHHAWWGIERARNKLYGDSSLSFDHLRWYIKVAEEVNPGSLFVLDYDQSTKCFKRLFVCFYASMAGFNHVRPLLFLVGTFLKCRYKGNLLAAIGKNGNQGLFPLAFAMVDLETEDNWTWFMQNLRKVIFSDRTITFISDRNPGLIEAVSRVFPFAHHAYCLQHLKANLRDKLSGGYTNEFRERMIMMLRECAYAPTIAAFHAKLQSLRREGGSNVDRFICGLPHKRWSNAYFKGQRYGEMCSNAAESFNSWIRKARHLPITKLVDTIRVQIMDQMANRKEVSSRWKSVICLDMDKRLDAAIRLGRTWTVSRSSETVYNVHSYPSVTVDIFNQICSCYQWQINGFPCAHACAAIQKSGKDLNVFVDHYFHTHTFRASYDEQIYPIPTVGMPEPTIAETVILPPVVKRPAGRPKKKRGSCQEGRSYGR</sequence>
<dbReference type="InterPro" id="IPR007527">
    <property type="entry name" value="Znf_SWIM"/>
</dbReference>
<reference evidence="7 8" key="1">
    <citation type="journal article" date="2019" name="Nat. Plants">
        <title>Stout camphor tree genome fills gaps in understanding of flowering plant genome evolution.</title>
        <authorList>
            <person name="Chaw S.M."/>
            <person name="Liu Y.C."/>
            <person name="Wu Y.W."/>
            <person name="Wang H.Y."/>
            <person name="Lin C.I."/>
            <person name="Wu C.S."/>
            <person name="Ke H.M."/>
            <person name="Chang L.Y."/>
            <person name="Hsu C.Y."/>
            <person name="Yang H.T."/>
            <person name="Sudianto E."/>
            <person name="Hsu M.H."/>
            <person name="Wu K.P."/>
            <person name="Wang L.N."/>
            <person name="Leebens-Mack J.H."/>
            <person name="Tsai I.J."/>
        </authorList>
    </citation>
    <scope>NUCLEOTIDE SEQUENCE [LARGE SCALE GENOMIC DNA]</scope>
    <source>
        <strain evidence="8">cv. Chaw 1501</strain>
        <tissue evidence="7">Young leaves</tissue>
    </source>
</reference>
<evidence type="ECO:0000256" key="5">
    <source>
        <dbReference type="SAM" id="MobiDB-lite"/>
    </source>
</evidence>
<dbReference type="Pfam" id="PF10551">
    <property type="entry name" value="MULE"/>
    <property type="match status" value="1"/>
</dbReference>
<name>A0A443NJH5_9MAGN</name>
<dbReference type="InterPro" id="IPR018289">
    <property type="entry name" value="MULE_transposase_dom"/>
</dbReference>
<evidence type="ECO:0000256" key="4">
    <source>
        <dbReference type="PROSITE-ProRule" id="PRU00325"/>
    </source>
</evidence>
<dbReference type="AlphaFoldDB" id="A0A443NJH5"/>